<sequence>MTAFLTTDERVQSFVAHSAGVTRADLVRELRVATPTVISAVRRLLGAGTIVEDDGPPPGSTRGRPSRRLHAPGPAPRLGLLRWSDGVARTTLIGFDGTPLAEEPLDDAGDLDAAAAQIRRLAGAAPVRAMVVSVPAPLLSTGGAQGVPSPKSDAHGFPILVENDANLAALGEQHHGGAATTGDFVYLKLTNREFGAAIVTNGRLVRGTHGYAGEIAHLQIDADGPLCACGGRGCLRSQVHSLVVDTAQAAYEHAVTFAGLAGLAATGNAGAARILHDIGRTIGRPLAQLCTFLDPATVIVDDTIGAAAEPIAAGLRSAFTTHAPPAIAAHVPVAVSTLGPSAERQGALELTREPARTGHHTGSRNGFR</sequence>
<dbReference type="InterPro" id="IPR036388">
    <property type="entry name" value="WH-like_DNA-bd_sf"/>
</dbReference>
<dbReference type="RefSeq" id="WP_215786667.1">
    <property type="nucleotide sequence ID" value="NZ_JAHKKG010000004.1"/>
</dbReference>
<reference evidence="3 4" key="1">
    <citation type="submission" date="2021-06" db="EMBL/GenBank/DDBJ databases">
        <title>Actinoplanes lichenicola sp. nov., and Actinoplanes ovalisporus sp. nov., isolated from lichen in Thailand.</title>
        <authorList>
            <person name="Saeng-In P."/>
            <person name="Kanchanasin P."/>
            <person name="Yuki M."/>
            <person name="Kudo T."/>
            <person name="Ohkuma M."/>
            <person name="Phongsopitanun W."/>
            <person name="Tanasupawat S."/>
        </authorList>
    </citation>
    <scope>NUCLEOTIDE SEQUENCE [LARGE SCALE GENOMIC DNA]</scope>
    <source>
        <strain evidence="3 4">NBRC 110975</strain>
    </source>
</reference>
<organism evidence="3 4">
    <name type="scientific">Paractinoplanes bogorensis</name>
    <dbReference type="NCBI Taxonomy" id="1610840"/>
    <lineage>
        <taxon>Bacteria</taxon>
        <taxon>Bacillati</taxon>
        <taxon>Actinomycetota</taxon>
        <taxon>Actinomycetes</taxon>
        <taxon>Micromonosporales</taxon>
        <taxon>Micromonosporaceae</taxon>
        <taxon>Paractinoplanes</taxon>
    </lineage>
</organism>
<dbReference type="SUPFAM" id="SSF53067">
    <property type="entry name" value="Actin-like ATPase domain"/>
    <property type="match status" value="2"/>
</dbReference>
<dbReference type="InterPro" id="IPR000600">
    <property type="entry name" value="ROK"/>
</dbReference>
<dbReference type="Gene3D" id="3.30.420.40">
    <property type="match status" value="2"/>
</dbReference>
<evidence type="ECO:0000313" key="4">
    <source>
        <dbReference type="Proteomes" id="UP001519654"/>
    </source>
</evidence>
<dbReference type="SUPFAM" id="SSF46785">
    <property type="entry name" value="Winged helix' DNA-binding domain"/>
    <property type="match status" value="1"/>
</dbReference>
<evidence type="ECO:0000256" key="1">
    <source>
        <dbReference type="ARBA" id="ARBA00006479"/>
    </source>
</evidence>
<dbReference type="InterPro" id="IPR043129">
    <property type="entry name" value="ATPase_NBD"/>
</dbReference>
<dbReference type="Gene3D" id="1.10.10.10">
    <property type="entry name" value="Winged helix-like DNA-binding domain superfamily/Winged helix DNA-binding domain"/>
    <property type="match status" value="1"/>
</dbReference>
<name>A0ABS5YLE3_9ACTN</name>
<evidence type="ECO:0000256" key="2">
    <source>
        <dbReference type="SAM" id="MobiDB-lite"/>
    </source>
</evidence>
<proteinExistence type="inferred from homology"/>
<comment type="caution">
    <text evidence="3">The sequence shown here is derived from an EMBL/GenBank/DDBJ whole genome shotgun (WGS) entry which is preliminary data.</text>
</comment>
<dbReference type="PANTHER" id="PTHR18964:SF173">
    <property type="entry name" value="GLUCOKINASE"/>
    <property type="match status" value="1"/>
</dbReference>
<dbReference type="InterPro" id="IPR036390">
    <property type="entry name" value="WH_DNA-bd_sf"/>
</dbReference>
<dbReference type="Pfam" id="PF00480">
    <property type="entry name" value="ROK"/>
    <property type="match status" value="1"/>
</dbReference>
<dbReference type="Proteomes" id="UP001519654">
    <property type="component" value="Unassembled WGS sequence"/>
</dbReference>
<gene>
    <name evidence="3" type="ORF">KOI35_12040</name>
</gene>
<dbReference type="EMBL" id="JAHKKG010000004">
    <property type="protein sequence ID" value="MBU2664223.1"/>
    <property type="molecule type" value="Genomic_DNA"/>
</dbReference>
<evidence type="ECO:0000313" key="3">
    <source>
        <dbReference type="EMBL" id="MBU2664223.1"/>
    </source>
</evidence>
<protein>
    <submittedName>
        <fullName evidence="3">ROK family protein</fullName>
    </submittedName>
</protein>
<feature type="region of interest" description="Disordered" evidence="2">
    <location>
        <begin position="348"/>
        <end position="368"/>
    </location>
</feature>
<comment type="similarity">
    <text evidence="1">Belongs to the ROK (NagC/XylR) family.</text>
</comment>
<feature type="compositionally biased region" description="Basic residues" evidence="2">
    <location>
        <begin position="357"/>
        <end position="368"/>
    </location>
</feature>
<keyword evidence="4" id="KW-1185">Reference proteome</keyword>
<feature type="region of interest" description="Disordered" evidence="2">
    <location>
        <begin position="49"/>
        <end position="76"/>
    </location>
</feature>
<dbReference type="PANTHER" id="PTHR18964">
    <property type="entry name" value="ROK (REPRESSOR, ORF, KINASE) FAMILY"/>
    <property type="match status" value="1"/>
</dbReference>
<accession>A0ABS5YLE3</accession>